<dbReference type="SUPFAM" id="SSF49313">
    <property type="entry name" value="Cadherin-like"/>
    <property type="match status" value="3"/>
</dbReference>
<evidence type="ECO:0000259" key="8">
    <source>
        <dbReference type="PROSITE" id="PS50268"/>
    </source>
</evidence>
<evidence type="ECO:0000256" key="7">
    <source>
        <dbReference type="PROSITE-ProRule" id="PRU00043"/>
    </source>
</evidence>
<feature type="domain" description="Cadherin" evidence="8">
    <location>
        <begin position="2"/>
        <end position="47"/>
    </location>
</feature>
<evidence type="ECO:0000256" key="6">
    <source>
        <dbReference type="ARBA" id="ARBA00023136"/>
    </source>
</evidence>
<dbReference type="CDD" id="cd11304">
    <property type="entry name" value="Cadherin_repeat"/>
    <property type="match status" value="3"/>
</dbReference>
<dbReference type="PRINTS" id="PR00205">
    <property type="entry name" value="CADHERIN"/>
</dbReference>
<evidence type="ECO:0000256" key="2">
    <source>
        <dbReference type="ARBA" id="ARBA00022692"/>
    </source>
</evidence>
<dbReference type="InterPro" id="IPR002126">
    <property type="entry name" value="Cadherin-like_dom"/>
</dbReference>
<reference evidence="9" key="1">
    <citation type="submission" date="2022-11" db="EMBL/GenBank/DDBJ databases">
        <title>Centuries of genome instability and evolution in soft-shell clam transmissible cancer (bioRxiv).</title>
        <authorList>
            <person name="Hart S.F.M."/>
            <person name="Yonemitsu M.A."/>
            <person name="Giersch R.M."/>
            <person name="Beal B.F."/>
            <person name="Arriagada G."/>
            <person name="Davis B.W."/>
            <person name="Ostrander E.A."/>
            <person name="Goff S.P."/>
            <person name="Metzger M.J."/>
        </authorList>
    </citation>
    <scope>NUCLEOTIDE SEQUENCE</scope>
    <source>
        <strain evidence="9">MELC-2E11</strain>
        <tissue evidence="9">Siphon/mantle</tissue>
    </source>
</reference>
<dbReference type="InterPro" id="IPR015919">
    <property type="entry name" value="Cadherin-like_sf"/>
</dbReference>
<dbReference type="EMBL" id="CP111014">
    <property type="protein sequence ID" value="WAQ98689.1"/>
    <property type="molecule type" value="Genomic_DNA"/>
</dbReference>
<comment type="subcellular location">
    <subcellularLocation>
        <location evidence="1">Membrane</location>
    </subcellularLocation>
</comment>
<evidence type="ECO:0000256" key="1">
    <source>
        <dbReference type="ARBA" id="ARBA00004370"/>
    </source>
</evidence>
<dbReference type="PANTHER" id="PTHR24026">
    <property type="entry name" value="FAT ATYPICAL CADHERIN-RELATED"/>
    <property type="match status" value="1"/>
</dbReference>
<sequence length="190" mass="21070">TISTSGTLDRETIARYTLNVTANDGLQTSHCMVRINVNDVNDNAPKFDQSFYSFDIPEDTAIGTTVGSVRADDLDVGLNGDVLYSLTAGWGNDTFELDPVKGTFKLLRVLDFEETWDFVLMLWNSLYTLQVLAYDAGTEPQTSSILVFFNVKDTNDHIPEFEQGEYNAAVYENVTIGTSVLQVEALDIDS</sequence>
<evidence type="ECO:0000256" key="4">
    <source>
        <dbReference type="ARBA" id="ARBA00022837"/>
    </source>
</evidence>
<feature type="non-terminal residue" evidence="9">
    <location>
        <position position="1"/>
    </location>
</feature>
<dbReference type="InterPro" id="IPR020894">
    <property type="entry name" value="Cadherin_CS"/>
</dbReference>
<dbReference type="Proteomes" id="UP001164746">
    <property type="component" value="Chromosome 3"/>
</dbReference>
<proteinExistence type="predicted"/>
<keyword evidence="3" id="KW-0677">Repeat</keyword>
<feature type="domain" description="Cadherin" evidence="8">
    <location>
        <begin position="48"/>
        <end position="161"/>
    </location>
</feature>
<dbReference type="Pfam" id="PF00028">
    <property type="entry name" value="Cadherin"/>
    <property type="match status" value="1"/>
</dbReference>
<keyword evidence="10" id="KW-1185">Reference proteome</keyword>
<evidence type="ECO:0000256" key="5">
    <source>
        <dbReference type="ARBA" id="ARBA00022989"/>
    </source>
</evidence>
<dbReference type="PROSITE" id="PS50268">
    <property type="entry name" value="CADHERIN_2"/>
    <property type="match status" value="2"/>
</dbReference>
<gene>
    <name evidence="9" type="ORF">MAR_023062</name>
</gene>
<protein>
    <submittedName>
        <fullName evidence="9">FAT-like protein</fullName>
    </submittedName>
</protein>
<keyword evidence="6" id="KW-0472">Membrane</keyword>
<keyword evidence="5" id="KW-1133">Transmembrane helix</keyword>
<keyword evidence="4 7" id="KW-0106">Calcium</keyword>
<dbReference type="SMART" id="SM00112">
    <property type="entry name" value="CA"/>
    <property type="match status" value="2"/>
</dbReference>
<keyword evidence="2" id="KW-0812">Transmembrane</keyword>
<evidence type="ECO:0000313" key="10">
    <source>
        <dbReference type="Proteomes" id="UP001164746"/>
    </source>
</evidence>
<organism evidence="9 10">
    <name type="scientific">Mya arenaria</name>
    <name type="common">Soft-shell clam</name>
    <dbReference type="NCBI Taxonomy" id="6604"/>
    <lineage>
        <taxon>Eukaryota</taxon>
        <taxon>Metazoa</taxon>
        <taxon>Spiralia</taxon>
        <taxon>Lophotrochozoa</taxon>
        <taxon>Mollusca</taxon>
        <taxon>Bivalvia</taxon>
        <taxon>Autobranchia</taxon>
        <taxon>Heteroconchia</taxon>
        <taxon>Euheterodonta</taxon>
        <taxon>Imparidentia</taxon>
        <taxon>Neoheterodontei</taxon>
        <taxon>Myida</taxon>
        <taxon>Myoidea</taxon>
        <taxon>Myidae</taxon>
        <taxon>Mya</taxon>
    </lineage>
</organism>
<accession>A0ABY7DQ53</accession>
<dbReference type="PROSITE" id="PS00232">
    <property type="entry name" value="CADHERIN_1"/>
    <property type="match status" value="1"/>
</dbReference>
<feature type="non-terminal residue" evidence="9">
    <location>
        <position position="190"/>
    </location>
</feature>
<evidence type="ECO:0000313" key="9">
    <source>
        <dbReference type="EMBL" id="WAQ98689.1"/>
    </source>
</evidence>
<evidence type="ECO:0000256" key="3">
    <source>
        <dbReference type="ARBA" id="ARBA00022737"/>
    </source>
</evidence>
<name>A0ABY7DQ53_MYAAR</name>
<dbReference type="Gene3D" id="2.60.40.60">
    <property type="entry name" value="Cadherins"/>
    <property type="match status" value="3"/>
</dbReference>
<dbReference type="PANTHER" id="PTHR24026:SF126">
    <property type="entry name" value="PROTOCADHERIN FAT 4"/>
    <property type="match status" value="1"/>
</dbReference>